<gene>
    <name evidence="2" type="ORF">WLF18_18625</name>
</gene>
<dbReference type="EMBL" id="JBBNAW010000020">
    <property type="protein sequence ID" value="MEK2611125.1"/>
    <property type="molecule type" value="Genomic_DNA"/>
</dbReference>
<organism evidence="2 3">
    <name type="scientific">Pseudomonas shirazensis</name>
    <dbReference type="NCBI Taxonomy" id="2745494"/>
    <lineage>
        <taxon>Bacteria</taxon>
        <taxon>Pseudomonadati</taxon>
        <taxon>Pseudomonadota</taxon>
        <taxon>Gammaproteobacteria</taxon>
        <taxon>Pseudomonadales</taxon>
        <taxon>Pseudomonadaceae</taxon>
        <taxon>Pseudomonas</taxon>
    </lineage>
</organism>
<dbReference type="Proteomes" id="UP001386972">
    <property type="component" value="Unassembled WGS sequence"/>
</dbReference>
<dbReference type="RefSeq" id="WP_340612841.1">
    <property type="nucleotide sequence ID" value="NZ_JBBNAW010000020.1"/>
</dbReference>
<keyword evidence="3" id="KW-1185">Reference proteome</keyword>
<proteinExistence type="predicted"/>
<evidence type="ECO:0000313" key="3">
    <source>
        <dbReference type="Proteomes" id="UP001386972"/>
    </source>
</evidence>
<evidence type="ECO:0000256" key="1">
    <source>
        <dbReference type="SAM" id="MobiDB-lite"/>
    </source>
</evidence>
<feature type="region of interest" description="Disordered" evidence="1">
    <location>
        <begin position="151"/>
        <end position="177"/>
    </location>
</feature>
<dbReference type="Pfam" id="PF06891">
    <property type="entry name" value="P2_Phage_GpR"/>
    <property type="match status" value="1"/>
</dbReference>
<evidence type="ECO:0000313" key="2">
    <source>
        <dbReference type="EMBL" id="MEK2611125.1"/>
    </source>
</evidence>
<name>A0ABU9A4Z4_9PSED</name>
<protein>
    <submittedName>
        <fullName evidence="2">Phage tail protein</fullName>
    </submittedName>
</protein>
<accession>A0ABU9A4Z4</accession>
<reference evidence="2 3" key="1">
    <citation type="submission" date="2024-03" db="EMBL/GenBank/DDBJ databases">
        <title>Screening, Identification and Application of a Plant Lactobacillus Strain.</title>
        <authorList>
            <person name="Li Y.L."/>
        </authorList>
    </citation>
    <scope>NUCLEOTIDE SEQUENCE [LARGE SCALE GENOMIC DNA]</scope>
    <source>
        <strain evidence="2 3">JDB</strain>
    </source>
</reference>
<comment type="caution">
    <text evidence="2">The sequence shown here is derived from an EMBL/GenBank/DDBJ whole genome shotgun (WGS) entry which is preliminary data.</text>
</comment>
<dbReference type="InterPro" id="IPR009678">
    <property type="entry name" value="Phage_tail_completion_R"/>
</dbReference>
<sequence length="177" mass="19580">MNKPDSLRDVLLQAVPGLQKNPERLLMFIDQGKVRCTAAASLSFEYSYTLQMILTDFAGHPDSVMIPILSWLRVNQSELLVNLDKSAEGLKFEADMLDRSKVDLSLTLPLTERVIVTRRGGGGFDVSHAAEPQYESYGEQGPVTLFADGEPLATWQTPAPPDSMTLVSPHPRRPARD</sequence>